<dbReference type="GO" id="GO:0016874">
    <property type="term" value="F:ligase activity"/>
    <property type="evidence" value="ECO:0007669"/>
    <property type="project" value="UniProtKB-KW"/>
</dbReference>
<evidence type="ECO:0000256" key="1">
    <source>
        <dbReference type="SAM" id="MobiDB-lite"/>
    </source>
</evidence>
<evidence type="ECO:0000256" key="2">
    <source>
        <dbReference type="SAM" id="Phobius"/>
    </source>
</evidence>
<feature type="transmembrane region" description="Helical" evidence="2">
    <location>
        <begin position="78"/>
        <end position="100"/>
    </location>
</feature>
<dbReference type="GO" id="GO:0061630">
    <property type="term" value="F:ubiquitin protein ligase activity"/>
    <property type="evidence" value="ECO:0007669"/>
    <property type="project" value="TreeGrafter"/>
</dbReference>
<feature type="compositionally biased region" description="Polar residues" evidence="1">
    <location>
        <begin position="365"/>
        <end position="374"/>
    </location>
</feature>
<feature type="transmembrane region" description="Helical" evidence="2">
    <location>
        <begin position="32"/>
        <end position="57"/>
    </location>
</feature>
<evidence type="ECO:0000313" key="4">
    <source>
        <dbReference type="Proteomes" id="UP000196158"/>
    </source>
</evidence>
<dbReference type="Gene3D" id="3.30.40.10">
    <property type="entry name" value="Zinc/RING finger domain, C3HC4 (zinc finger)"/>
    <property type="match status" value="1"/>
</dbReference>
<keyword evidence="3" id="KW-0436">Ligase</keyword>
<keyword evidence="2" id="KW-1133">Transmembrane helix</keyword>
<dbReference type="GO" id="GO:0016567">
    <property type="term" value="P:protein ubiquitination"/>
    <property type="evidence" value="ECO:0007669"/>
    <property type="project" value="TreeGrafter"/>
</dbReference>
<dbReference type="InterPro" id="IPR013083">
    <property type="entry name" value="Znf_RING/FYVE/PHD"/>
</dbReference>
<dbReference type="PANTHER" id="PTHR22696">
    <property type="entry name" value="E3 UBIQUITIN-PROTEIN LIGASE RNF26"/>
    <property type="match status" value="1"/>
</dbReference>
<dbReference type="Proteomes" id="UP000196158">
    <property type="component" value="Unassembled WGS sequence"/>
</dbReference>
<name>A0A1X7QZG6_9SACH</name>
<keyword evidence="4" id="KW-1185">Reference proteome</keyword>
<gene>
    <name evidence="3" type="ORF">KASA_0Q13816G</name>
</gene>
<feature type="region of interest" description="Disordered" evidence="1">
    <location>
        <begin position="365"/>
        <end position="385"/>
    </location>
</feature>
<dbReference type="GO" id="GO:0006511">
    <property type="term" value="P:ubiquitin-dependent protein catabolic process"/>
    <property type="evidence" value="ECO:0007669"/>
    <property type="project" value="TreeGrafter"/>
</dbReference>
<dbReference type="AlphaFoldDB" id="A0A1X7QZG6"/>
<feature type="transmembrane region" description="Helical" evidence="2">
    <location>
        <begin position="249"/>
        <end position="272"/>
    </location>
</feature>
<accession>A0A1X7QZG6</accession>
<sequence length="686" mass="79478">MNRVSNVHTALSTGVDADAFILDHAPLYETIFYYYMGYLLSPFAMLCFLTNLILNRVIVMSSVRYKYGNHGRHSRLPLWSKVVVHGSTLILLGLCFTQLLCELDLTNIFLKIINENDDSTSIYIRLLAVIAFSHIIEAFMTTTSNVATLYDFDYSLFEMALQYYLYMVSLKHRAPLSQMAENLTHNQMLLDSLAVITNNIVIHIAELLNLRQCRLILSIVTNIIHFYYTKNNIMVILGTNRLYITYLRLFFKFIPTIIILWNIIYMSLALFIRKCFLKDISNQLQFFNELNSFYRANSDQEMTRTIMILSRQMLENRSSFQKDTYTISDSLNDVLETDVDSNGTQNGNIFISGYLNKLQTTPEDVTIQENKTPNSSSSSTQDKSDNENYKLNIPFCFTKLKWSADIFCLLPKTIWDVAIQIMMIVFIFLRIKKLPNVEDENTDKHRRGVHDHDHHVRDLNRLITSHNYHKFLTRYAIAADGNQNIEQFDLHKYLLPDNDTSPDYSLPDEIRDHNKALKAQDKTTFIPTDTDGMKDELVQLFSDFNSNMMESTENLNWYNSMYSILKYELENDKERVTRSQYGASNDETILNEVVLERWTANEDLREQVNGENSNVFDDCDDDDDDTDEELDLVCIVCLQEVRNVVFWPCRCLAICNDCRTALGSRGLTTCVACKSDVKGYTKLNIV</sequence>
<proteinExistence type="predicted"/>
<organism evidence="3 4">
    <name type="scientific">Maudiozyma saulgeensis</name>
    <dbReference type="NCBI Taxonomy" id="1789683"/>
    <lineage>
        <taxon>Eukaryota</taxon>
        <taxon>Fungi</taxon>
        <taxon>Dikarya</taxon>
        <taxon>Ascomycota</taxon>
        <taxon>Saccharomycotina</taxon>
        <taxon>Saccharomycetes</taxon>
        <taxon>Saccharomycetales</taxon>
        <taxon>Saccharomycetaceae</taxon>
        <taxon>Maudiozyma</taxon>
    </lineage>
</organism>
<dbReference type="OrthoDB" id="66726at2759"/>
<keyword evidence="2" id="KW-0812">Transmembrane</keyword>
<dbReference type="EMBL" id="FXLY01000002">
    <property type="protein sequence ID" value="SMN18833.1"/>
    <property type="molecule type" value="Genomic_DNA"/>
</dbReference>
<keyword evidence="2" id="KW-0472">Membrane</keyword>
<protein>
    <submittedName>
        <fullName evidence="3">Similar to Saccharomyces cerevisiae YNL008C ASI3 Putative integral membrane E3 ubiquitin ligase</fullName>
    </submittedName>
</protein>
<dbReference type="Pfam" id="PF13920">
    <property type="entry name" value="zf-C3HC4_3"/>
    <property type="match status" value="1"/>
</dbReference>
<evidence type="ECO:0000313" key="3">
    <source>
        <dbReference type="EMBL" id="SMN18833.1"/>
    </source>
</evidence>
<reference evidence="3 4" key="1">
    <citation type="submission" date="2017-04" db="EMBL/GenBank/DDBJ databases">
        <authorList>
            <person name="Afonso C.L."/>
            <person name="Miller P.J."/>
            <person name="Scott M.A."/>
            <person name="Spackman E."/>
            <person name="Goraichik I."/>
            <person name="Dimitrov K.M."/>
            <person name="Suarez D.L."/>
            <person name="Swayne D.E."/>
        </authorList>
    </citation>
    <scope>NUCLEOTIDE SEQUENCE [LARGE SCALE GENOMIC DNA]</scope>
</reference>
<feature type="transmembrane region" description="Helical" evidence="2">
    <location>
        <begin position="120"/>
        <end position="140"/>
    </location>
</feature>
<dbReference type="PANTHER" id="PTHR22696:SF1">
    <property type="entry name" value="E3 UBIQUITIN-PROTEIN LIGASE RNF26"/>
    <property type="match status" value="1"/>
</dbReference>